<dbReference type="Pfam" id="PF13399">
    <property type="entry name" value="LytR_C"/>
    <property type="match status" value="1"/>
</dbReference>
<feature type="region of interest" description="Disordered" evidence="1">
    <location>
        <begin position="69"/>
        <end position="92"/>
    </location>
</feature>
<dbReference type="AlphaFoldDB" id="A0A7J5C2P4"/>
<evidence type="ECO:0000313" key="4">
    <source>
        <dbReference type="EMBL" id="KAB1660362.1"/>
    </source>
</evidence>
<evidence type="ECO:0000256" key="1">
    <source>
        <dbReference type="SAM" id="MobiDB-lite"/>
    </source>
</evidence>
<comment type="caution">
    <text evidence="4">The sequence shown here is derived from an EMBL/GenBank/DDBJ whole genome shotgun (WGS) entry which is preliminary data.</text>
</comment>
<proteinExistence type="predicted"/>
<feature type="compositionally biased region" description="Low complexity" evidence="1">
    <location>
        <begin position="69"/>
        <end position="89"/>
    </location>
</feature>
<dbReference type="Proteomes" id="UP000467240">
    <property type="component" value="Unassembled WGS sequence"/>
</dbReference>
<gene>
    <name evidence="4" type="ORF">F8O01_03295</name>
</gene>
<keyword evidence="2" id="KW-1133">Transmembrane helix</keyword>
<dbReference type="PANTHER" id="PTHR33392">
    <property type="entry name" value="POLYISOPRENYL-TEICHOIC ACID--PEPTIDOGLYCAN TEICHOIC ACID TRANSFERASE TAGU"/>
    <property type="match status" value="1"/>
</dbReference>
<protein>
    <submittedName>
        <fullName evidence="4">LytR family transcriptional regulator</fullName>
    </submittedName>
</protein>
<evidence type="ECO:0000313" key="5">
    <source>
        <dbReference type="Proteomes" id="UP000467240"/>
    </source>
</evidence>
<keyword evidence="5" id="KW-1185">Reference proteome</keyword>
<feature type="transmembrane region" description="Helical" evidence="2">
    <location>
        <begin position="31"/>
        <end position="55"/>
    </location>
</feature>
<name>A0A7J5C2P4_9MICO</name>
<organism evidence="4 5">
    <name type="scientific">Pseudoclavibacter chungangensis</name>
    <dbReference type="NCBI Taxonomy" id="587635"/>
    <lineage>
        <taxon>Bacteria</taxon>
        <taxon>Bacillati</taxon>
        <taxon>Actinomycetota</taxon>
        <taxon>Actinomycetes</taxon>
        <taxon>Micrococcales</taxon>
        <taxon>Microbacteriaceae</taxon>
        <taxon>Pseudoclavibacter</taxon>
    </lineage>
</organism>
<sequence length="184" mass="18414">MKYPKDRFDDIPPSIDRRGAHRAPRTRAAKIAAWLWGLAAVVVLVGVAVVGMFVIDGVVSAGQNAAEPTATETTAAPAEGAPQEAAPAEPARDPAVPVTVLNGTAQAGVAGSTSEKLSGLGWNVVTTGDADNDEHTASVVYYGDAADEGAALALVQDLGGGTATLDPAQASAGTITVVIGTDLA</sequence>
<dbReference type="EMBL" id="WBJZ01000003">
    <property type="protein sequence ID" value="KAB1660362.1"/>
    <property type="molecule type" value="Genomic_DNA"/>
</dbReference>
<feature type="domain" description="LytR/CpsA/Psr regulator C-terminal" evidence="3">
    <location>
        <begin position="96"/>
        <end position="182"/>
    </location>
</feature>
<dbReference type="PANTHER" id="PTHR33392:SF6">
    <property type="entry name" value="POLYISOPRENYL-TEICHOIC ACID--PEPTIDOGLYCAN TEICHOIC ACID TRANSFERASE TAGU"/>
    <property type="match status" value="1"/>
</dbReference>
<dbReference type="RefSeq" id="WP_158039462.1">
    <property type="nucleotide sequence ID" value="NZ_JACCFV010000001.1"/>
</dbReference>
<reference evidence="4 5" key="1">
    <citation type="submission" date="2019-09" db="EMBL/GenBank/DDBJ databases">
        <title>Phylogeny of genus Pseudoclavibacter and closely related genus.</title>
        <authorList>
            <person name="Li Y."/>
        </authorList>
    </citation>
    <scope>NUCLEOTIDE SEQUENCE [LARGE SCALE GENOMIC DNA]</scope>
    <source>
        <strain evidence="4 5">DSM 23821</strain>
    </source>
</reference>
<dbReference type="Gene3D" id="3.30.70.2390">
    <property type="match status" value="1"/>
</dbReference>
<accession>A0A7J5C2P4</accession>
<evidence type="ECO:0000256" key="2">
    <source>
        <dbReference type="SAM" id="Phobius"/>
    </source>
</evidence>
<evidence type="ECO:0000259" key="3">
    <source>
        <dbReference type="Pfam" id="PF13399"/>
    </source>
</evidence>
<keyword evidence="2" id="KW-0472">Membrane</keyword>
<keyword evidence="2" id="KW-0812">Transmembrane</keyword>
<dbReference type="OrthoDB" id="5125199at2"/>
<feature type="compositionally biased region" description="Basic and acidic residues" evidence="1">
    <location>
        <begin position="1"/>
        <end position="18"/>
    </location>
</feature>
<dbReference type="InterPro" id="IPR050922">
    <property type="entry name" value="LytR/CpsA/Psr_CW_biosynth"/>
</dbReference>
<dbReference type="InterPro" id="IPR027381">
    <property type="entry name" value="LytR/CpsA/Psr_C"/>
</dbReference>
<feature type="region of interest" description="Disordered" evidence="1">
    <location>
        <begin position="1"/>
        <end position="23"/>
    </location>
</feature>